<dbReference type="Gene3D" id="3.80.10.10">
    <property type="entry name" value="Ribonuclease Inhibitor"/>
    <property type="match status" value="1"/>
</dbReference>
<keyword evidence="9" id="KW-1185">Reference proteome</keyword>
<keyword evidence="1 4" id="KW-0349">Heme</keyword>
<feature type="compositionally biased region" description="Basic and acidic residues" evidence="5">
    <location>
        <begin position="155"/>
        <end position="166"/>
    </location>
</feature>
<dbReference type="KEGG" id="puo:RZN69_11625"/>
<keyword evidence="2 4" id="KW-0479">Metal-binding</keyword>
<dbReference type="GO" id="GO:0020037">
    <property type="term" value="F:heme binding"/>
    <property type="evidence" value="ECO:0007669"/>
    <property type="project" value="InterPro"/>
</dbReference>
<dbReference type="Proteomes" id="UP001304300">
    <property type="component" value="Chromosome"/>
</dbReference>
<gene>
    <name evidence="8" type="ORF">RZN69_11625</name>
</gene>
<feature type="region of interest" description="Disordered" evidence="5">
    <location>
        <begin position="145"/>
        <end position="188"/>
    </location>
</feature>
<dbReference type="PANTHER" id="PTHR35889:SF3">
    <property type="entry name" value="F-BOX DOMAIN-CONTAINING PROTEIN"/>
    <property type="match status" value="1"/>
</dbReference>
<dbReference type="InterPro" id="IPR032675">
    <property type="entry name" value="LRR_dom_sf"/>
</dbReference>
<dbReference type="GO" id="GO:0046872">
    <property type="term" value="F:metal ion binding"/>
    <property type="evidence" value="ECO:0007669"/>
    <property type="project" value="UniProtKB-KW"/>
</dbReference>
<dbReference type="Pfam" id="PF07635">
    <property type="entry name" value="PSCyt1"/>
    <property type="match status" value="1"/>
</dbReference>
<dbReference type="InterPro" id="IPR019251">
    <property type="entry name" value="DUF2231_TM"/>
</dbReference>
<organism evidence="8 9">
    <name type="scientific">Rubellicoccus peritrichatus</name>
    <dbReference type="NCBI Taxonomy" id="3080537"/>
    <lineage>
        <taxon>Bacteria</taxon>
        <taxon>Pseudomonadati</taxon>
        <taxon>Verrucomicrobiota</taxon>
        <taxon>Opitutia</taxon>
        <taxon>Puniceicoccales</taxon>
        <taxon>Cerasicoccaceae</taxon>
        <taxon>Rubellicoccus</taxon>
    </lineage>
</organism>
<feature type="transmembrane region" description="Helical" evidence="6">
    <location>
        <begin position="78"/>
        <end position="94"/>
    </location>
</feature>
<protein>
    <submittedName>
        <fullName evidence="8">C-type cytochrome domain-containing protein</fullName>
    </submittedName>
</protein>
<evidence type="ECO:0000256" key="3">
    <source>
        <dbReference type="ARBA" id="ARBA00023004"/>
    </source>
</evidence>
<feature type="domain" description="Cytochrome c" evidence="7">
    <location>
        <begin position="211"/>
        <end position="304"/>
    </location>
</feature>
<accession>A0AAQ3L7H9</accession>
<dbReference type="GO" id="GO:0009055">
    <property type="term" value="F:electron transfer activity"/>
    <property type="evidence" value="ECO:0007669"/>
    <property type="project" value="InterPro"/>
</dbReference>
<dbReference type="InterPro" id="IPR009056">
    <property type="entry name" value="Cyt_c-like_dom"/>
</dbReference>
<dbReference type="Pfam" id="PF09990">
    <property type="entry name" value="DUF2231"/>
    <property type="match status" value="1"/>
</dbReference>
<evidence type="ECO:0000313" key="9">
    <source>
        <dbReference type="Proteomes" id="UP001304300"/>
    </source>
</evidence>
<reference evidence="8 9" key="1">
    <citation type="submission" date="2023-10" db="EMBL/GenBank/DDBJ databases">
        <title>Rubellicoccus peritrichatus gen. nov., sp. nov., isolated from an algae of coral reef tank.</title>
        <authorList>
            <person name="Luo J."/>
        </authorList>
    </citation>
    <scope>NUCLEOTIDE SEQUENCE [LARGE SCALE GENOMIC DNA]</scope>
    <source>
        <strain evidence="8 9">CR14</strain>
    </source>
</reference>
<dbReference type="InterPro" id="IPR036909">
    <property type="entry name" value="Cyt_c-like_dom_sf"/>
</dbReference>
<evidence type="ECO:0000256" key="5">
    <source>
        <dbReference type="SAM" id="MobiDB-lite"/>
    </source>
</evidence>
<dbReference type="PROSITE" id="PS51007">
    <property type="entry name" value="CYTC"/>
    <property type="match status" value="1"/>
</dbReference>
<keyword evidence="6" id="KW-0472">Membrane</keyword>
<feature type="transmembrane region" description="Helical" evidence="6">
    <location>
        <begin position="12"/>
        <end position="33"/>
    </location>
</feature>
<dbReference type="AlphaFoldDB" id="A0AAQ3L7H9"/>
<evidence type="ECO:0000313" key="8">
    <source>
        <dbReference type="EMBL" id="WOO39264.1"/>
    </source>
</evidence>
<evidence type="ECO:0000259" key="7">
    <source>
        <dbReference type="PROSITE" id="PS51007"/>
    </source>
</evidence>
<sequence length="480" mass="53947">MPDFLLPFGPLHILFLHLPIGVLFAILFVEIFFRSDDKKRVVGLLYLLLILTTAITIVLGLAYEDYGQFGDEVENHELWGFIFGGSLLVTYMLYWVDRKLHKFETLYIYIASLIFTTVAMFITGHYGGEMTHGKGFITKPFEEKTPRIVTTNTEEPSKDKSTEISRPKQQTKATQKKATNTAPSADPHAGMMDVEVMEAVAANDPPVDRIALFNAAHMVLERNCFECHGATKQKGSYRLDEKGTIYDGGKSRQIAIVPGDPDHSELLYRMSLPVDDDDVMPPENKMRVSPQDITKVRQWIASGAYWPTQEEIDAAPTSYVEIGSAATNALIEKINETGAKAEYNAWGDNSVRVDLGVVNIAELDQALMALKPLGNNLKWLDCSHLKLPESFFQELQQFPKLQRLHLDGTNVSDANLQQLIRLPELTYLNLYNTNISDQGIKAIAQYPSLEQVFLTDTKVTPEGIESLKSNNSYLEVIHRQ</sequence>
<keyword evidence="3 4" id="KW-0408">Iron</keyword>
<feature type="compositionally biased region" description="Low complexity" evidence="5">
    <location>
        <begin position="168"/>
        <end position="182"/>
    </location>
</feature>
<dbReference type="RefSeq" id="WP_317831094.1">
    <property type="nucleotide sequence ID" value="NZ_CP136920.1"/>
</dbReference>
<evidence type="ECO:0000256" key="2">
    <source>
        <dbReference type="ARBA" id="ARBA00022723"/>
    </source>
</evidence>
<dbReference type="SUPFAM" id="SSF46626">
    <property type="entry name" value="Cytochrome c"/>
    <property type="match status" value="1"/>
</dbReference>
<feature type="transmembrane region" description="Helical" evidence="6">
    <location>
        <begin position="106"/>
        <end position="127"/>
    </location>
</feature>
<dbReference type="PANTHER" id="PTHR35889">
    <property type="entry name" value="CYCLOINULO-OLIGOSACCHARIDE FRUCTANOTRANSFERASE-RELATED"/>
    <property type="match status" value="1"/>
</dbReference>
<proteinExistence type="predicted"/>
<keyword evidence="6" id="KW-0812">Transmembrane</keyword>
<evidence type="ECO:0000256" key="4">
    <source>
        <dbReference type="PROSITE-ProRule" id="PRU00433"/>
    </source>
</evidence>
<dbReference type="SUPFAM" id="SSF52047">
    <property type="entry name" value="RNI-like"/>
    <property type="match status" value="1"/>
</dbReference>
<keyword evidence="6" id="KW-1133">Transmembrane helix</keyword>
<feature type="transmembrane region" description="Helical" evidence="6">
    <location>
        <begin position="45"/>
        <end position="63"/>
    </location>
</feature>
<dbReference type="EMBL" id="CP136920">
    <property type="protein sequence ID" value="WOO39264.1"/>
    <property type="molecule type" value="Genomic_DNA"/>
</dbReference>
<evidence type="ECO:0000256" key="1">
    <source>
        <dbReference type="ARBA" id="ARBA00022617"/>
    </source>
</evidence>
<dbReference type="InterPro" id="IPR011429">
    <property type="entry name" value="Cyt_c_Planctomycete-type"/>
</dbReference>
<name>A0AAQ3L7H9_9BACT</name>
<evidence type="ECO:0000256" key="6">
    <source>
        <dbReference type="SAM" id="Phobius"/>
    </source>
</evidence>